<feature type="signal peptide" evidence="1">
    <location>
        <begin position="1"/>
        <end position="16"/>
    </location>
</feature>
<sequence length="79" mass="8403">MLSIFLALMMFDRVSICPSSFPICFLVSISQSLTDLSSLPEASVLLSGLNATLNTLLVCPSSSPIGFWDSTSQSTIVLS</sequence>
<accession>A0A6B2LS79</accession>
<proteinExistence type="predicted"/>
<dbReference type="EMBL" id="GIBP01010629">
    <property type="protein sequence ID" value="NDV39598.1"/>
    <property type="molecule type" value="Transcribed_RNA"/>
</dbReference>
<reference evidence="2" key="1">
    <citation type="journal article" date="2020" name="J. Eukaryot. Microbiol.">
        <title>De novo Sequencing, Assembly and Annotation of the Transcriptome for the Free-Living Testate Amoeba Arcella intermedia.</title>
        <authorList>
            <person name="Ribeiro G.M."/>
            <person name="Porfirio-Sousa A.L."/>
            <person name="Maurer-Alcala X.X."/>
            <person name="Katz L.A."/>
            <person name="Lahr D.J.G."/>
        </authorList>
    </citation>
    <scope>NUCLEOTIDE SEQUENCE</scope>
</reference>
<evidence type="ECO:0008006" key="3">
    <source>
        <dbReference type="Google" id="ProtNLM"/>
    </source>
</evidence>
<organism evidence="2">
    <name type="scientific">Arcella intermedia</name>
    <dbReference type="NCBI Taxonomy" id="1963864"/>
    <lineage>
        <taxon>Eukaryota</taxon>
        <taxon>Amoebozoa</taxon>
        <taxon>Tubulinea</taxon>
        <taxon>Elardia</taxon>
        <taxon>Arcellinida</taxon>
        <taxon>Sphaerothecina</taxon>
        <taxon>Arcellidae</taxon>
        <taxon>Arcella</taxon>
    </lineage>
</organism>
<dbReference type="AlphaFoldDB" id="A0A6B2LS79"/>
<name>A0A6B2LS79_9EUKA</name>
<feature type="chain" id="PRO_5025433422" description="Secreted protein" evidence="1">
    <location>
        <begin position="17"/>
        <end position="79"/>
    </location>
</feature>
<evidence type="ECO:0000313" key="2">
    <source>
        <dbReference type="EMBL" id="NDV39598.1"/>
    </source>
</evidence>
<evidence type="ECO:0000256" key="1">
    <source>
        <dbReference type="SAM" id="SignalP"/>
    </source>
</evidence>
<protein>
    <recommendedName>
        <fullName evidence="3">Secreted protein</fullName>
    </recommendedName>
</protein>
<keyword evidence="1" id="KW-0732">Signal</keyword>